<evidence type="ECO:0000256" key="1">
    <source>
        <dbReference type="SAM" id="MobiDB-lite"/>
    </source>
</evidence>
<sequence length="40" mass="4481">MVDMGSPDPFSTFDEHHYENTSQLQEVTPPELSKLGSEVT</sequence>
<dbReference type="Proteomes" id="UP000005156">
    <property type="component" value="Unassembled WGS sequence"/>
</dbReference>
<proteinExistence type="predicted"/>
<dbReference type="EMBL" id="AFBP01000014">
    <property type="protein sequence ID" value="EGG56662.1"/>
    <property type="molecule type" value="Genomic_DNA"/>
</dbReference>
<gene>
    <name evidence="2" type="ORF">HMPREF9439_00592</name>
</gene>
<evidence type="ECO:0000313" key="2">
    <source>
        <dbReference type="EMBL" id="EGG56662.1"/>
    </source>
</evidence>
<dbReference type="HOGENOM" id="CLU_3293671_0_0_4"/>
<feature type="region of interest" description="Disordered" evidence="1">
    <location>
        <begin position="1"/>
        <end position="40"/>
    </location>
</feature>
<dbReference type="AlphaFoldDB" id="F3QI45"/>
<organism evidence="2 3">
    <name type="scientific">Parasutterella excrementihominis YIT 11859</name>
    <dbReference type="NCBI Taxonomy" id="762966"/>
    <lineage>
        <taxon>Bacteria</taxon>
        <taxon>Pseudomonadati</taxon>
        <taxon>Pseudomonadota</taxon>
        <taxon>Betaproteobacteria</taxon>
        <taxon>Burkholderiales</taxon>
        <taxon>Sutterellaceae</taxon>
        <taxon>Parasutterella</taxon>
    </lineage>
</organism>
<protein>
    <submittedName>
        <fullName evidence="2">Uncharacterized protein</fullName>
    </submittedName>
</protein>
<name>F3QI45_9BURK</name>
<evidence type="ECO:0000313" key="3">
    <source>
        <dbReference type="Proteomes" id="UP000005156"/>
    </source>
</evidence>
<reference evidence="2 3" key="1">
    <citation type="submission" date="2011-02" db="EMBL/GenBank/DDBJ databases">
        <authorList>
            <person name="Weinstock G."/>
            <person name="Sodergren E."/>
            <person name="Clifton S."/>
            <person name="Fulton L."/>
            <person name="Fulton B."/>
            <person name="Courtney L."/>
            <person name="Fronick C."/>
            <person name="Harrison M."/>
            <person name="Strong C."/>
            <person name="Farmer C."/>
            <person name="Delahaunty K."/>
            <person name="Markovic C."/>
            <person name="Hall O."/>
            <person name="Minx P."/>
            <person name="Tomlinson C."/>
            <person name="Mitreva M."/>
            <person name="Hou S."/>
            <person name="Chen J."/>
            <person name="Wollam A."/>
            <person name="Pepin K.H."/>
            <person name="Johnson M."/>
            <person name="Bhonagiri V."/>
            <person name="Zhang X."/>
            <person name="Suruliraj S."/>
            <person name="Warren W."/>
            <person name="Chinwalla A."/>
            <person name="Mardis E.R."/>
            <person name="Wilson R.K."/>
        </authorList>
    </citation>
    <scope>NUCLEOTIDE SEQUENCE [LARGE SCALE GENOMIC DNA]</scope>
    <source>
        <strain evidence="2 3">YIT 11859</strain>
    </source>
</reference>
<keyword evidence="3" id="KW-1185">Reference proteome</keyword>
<accession>F3QI45</accession>
<comment type="caution">
    <text evidence="2">The sequence shown here is derived from an EMBL/GenBank/DDBJ whole genome shotgun (WGS) entry which is preliminary data.</text>
</comment>